<accession>X0YL32</accession>
<reference evidence="1" key="1">
    <citation type="journal article" date="2014" name="Front. Microbiol.">
        <title>High frequency of phylogenetically diverse reductive dehalogenase-homologous genes in deep subseafloor sedimentary metagenomes.</title>
        <authorList>
            <person name="Kawai M."/>
            <person name="Futagami T."/>
            <person name="Toyoda A."/>
            <person name="Takaki Y."/>
            <person name="Nishi S."/>
            <person name="Hori S."/>
            <person name="Arai W."/>
            <person name="Tsubouchi T."/>
            <person name="Morono Y."/>
            <person name="Uchiyama I."/>
            <person name="Ito T."/>
            <person name="Fujiyama A."/>
            <person name="Inagaki F."/>
            <person name="Takami H."/>
        </authorList>
    </citation>
    <scope>NUCLEOTIDE SEQUENCE</scope>
    <source>
        <strain evidence="1">Expedition CK06-06</strain>
    </source>
</reference>
<evidence type="ECO:0000313" key="1">
    <source>
        <dbReference type="EMBL" id="GAG47727.1"/>
    </source>
</evidence>
<comment type="caution">
    <text evidence="1">The sequence shown here is derived from an EMBL/GenBank/DDBJ whole genome shotgun (WGS) entry which is preliminary data.</text>
</comment>
<dbReference type="AlphaFoldDB" id="X0YL32"/>
<sequence length="54" mass="6242">MPYYNKITDFLRSHETDVILVDSDGNTEELISLWIESGINGQFPIRSNCRHRCG</sequence>
<proteinExistence type="predicted"/>
<protein>
    <submittedName>
        <fullName evidence="1">Uncharacterized protein</fullName>
    </submittedName>
</protein>
<dbReference type="EMBL" id="BARS01055651">
    <property type="protein sequence ID" value="GAG47727.1"/>
    <property type="molecule type" value="Genomic_DNA"/>
</dbReference>
<gene>
    <name evidence="1" type="ORF">S01H1_82126</name>
</gene>
<organism evidence="1">
    <name type="scientific">marine sediment metagenome</name>
    <dbReference type="NCBI Taxonomy" id="412755"/>
    <lineage>
        <taxon>unclassified sequences</taxon>
        <taxon>metagenomes</taxon>
        <taxon>ecological metagenomes</taxon>
    </lineage>
</organism>
<name>X0YL32_9ZZZZ</name>